<feature type="transmembrane region" description="Helical" evidence="1">
    <location>
        <begin position="67"/>
        <end position="89"/>
    </location>
</feature>
<dbReference type="AlphaFoldDB" id="A0A645GFJ7"/>
<dbReference type="PANTHER" id="PTHR32502">
    <property type="entry name" value="N-ACETYLGALACTOSAMINE PERMEASE II COMPONENT-RELATED"/>
    <property type="match status" value="1"/>
</dbReference>
<feature type="transmembrane region" description="Helical" evidence="1">
    <location>
        <begin position="109"/>
        <end position="134"/>
    </location>
</feature>
<comment type="caution">
    <text evidence="2">The sequence shown here is derived from an EMBL/GenBank/DDBJ whole genome shotgun (WGS) entry which is preliminary data.</text>
</comment>
<keyword evidence="1" id="KW-0812">Transmembrane</keyword>
<protein>
    <submittedName>
        <fullName evidence="2">PTS system mannose-specific EIID component</fullName>
    </submittedName>
</protein>
<reference evidence="2" key="1">
    <citation type="submission" date="2019-08" db="EMBL/GenBank/DDBJ databases">
        <authorList>
            <person name="Kucharzyk K."/>
            <person name="Murdoch R.W."/>
            <person name="Higgins S."/>
            <person name="Loffler F."/>
        </authorList>
    </citation>
    <scope>NUCLEOTIDE SEQUENCE</scope>
</reference>
<proteinExistence type="predicted"/>
<dbReference type="InterPro" id="IPR004704">
    <property type="entry name" value="PTS_IID_man"/>
</dbReference>
<dbReference type="Pfam" id="PF03613">
    <property type="entry name" value="EIID-AGA"/>
    <property type="match status" value="1"/>
</dbReference>
<dbReference type="EMBL" id="VSSQ01074658">
    <property type="protein sequence ID" value="MPN25465.1"/>
    <property type="molecule type" value="Genomic_DNA"/>
</dbReference>
<accession>A0A645GFJ7</accession>
<dbReference type="InterPro" id="IPR050303">
    <property type="entry name" value="GatZ_KbaZ_carbometab"/>
</dbReference>
<dbReference type="GO" id="GO:0005886">
    <property type="term" value="C:plasma membrane"/>
    <property type="evidence" value="ECO:0007669"/>
    <property type="project" value="TreeGrafter"/>
</dbReference>
<gene>
    <name evidence="2" type="primary">manZ_19</name>
    <name evidence="2" type="ORF">SDC9_172874</name>
</gene>
<dbReference type="PROSITE" id="PS51108">
    <property type="entry name" value="PTS_EIID"/>
    <property type="match status" value="1"/>
</dbReference>
<feature type="transmembrane region" description="Helical" evidence="1">
    <location>
        <begin position="177"/>
        <end position="194"/>
    </location>
</feature>
<dbReference type="PANTHER" id="PTHR32502:SF26">
    <property type="entry name" value="PHOSPHOTRANSFERASE SYSTEM SUGAR-SPECIFIC EIID COMPONENT"/>
    <property type="match status" value="1"/>
</dbReference>
<sequence>MGNIILGACLAIESTKDQDATRTAVELRTGLMGPLAGLGDSIIWILPMTILGAIAAYQALAGSIMGYVIAEVIQLVIWFTFNRLFFVAYEQGVTFVTNKSEQLKNFTEAASVIGLAVVGALIASTVKVNFAVMLNYGEVSQSLNDLLNTIVPRFGNIVTVLAIYWGLGKKGMTSGKMVLILVIAGILLAAAGILG</sequence>
<dbReference type="GO" id="GO:0009401">
    <property type="term" value="P:phosphoenolpyruvate-dependent sugar phosphotransferase system"/>
    <property type="evidence" value="ECO:0007669"/>
    <property type="project" value="InterPro"/>
</dbReference>
<name>A0A645GFJ7_9ZZZZ</name>
<evidence type="ECO:0000256" key="1">
    <source>
        <dbReference type="SAM" id="Phobius"/>
    </source>
</evidence>
<keyword evidence="1" id="KW-0472">Membrane</keyword>
<feature type="transmembrane region" description="Helical" evidence="1">
    <location>
        <begin position="41"/>
        <end position="60"/>
    </location>
</feature>
<feature type="transmembrane region" description="Helical" evidence="1">
    <location>
        <begin position="146"/>
        <end position="165"/>
    </location>
</feature>
<organism evidence="2">
    <name type="scientific">bioreactor metagenome</name>
    <dbReference type="NCBI Taxonomy" id="1076179"/>
    <lineage>
        <taxon>unclassified sequences</taxon>
        <taxon>metagenomes</taxon>
        <taxon>ecological metagenomes</taxon>
    </lineage>
</organism>
<keyword evidence="1" id="KW-1133">Transmembrane helix</keyword>
<evidence type="ECO:0000313" key="2">
    <source>
        <dbReference type="EMBL" id="MPN25465.1"/>
    </source>
</evidence>